<comment type="caution">
    <text evidence="2">The sequence shown here is derived from an EMBL/GenBank/DDBJ whole genome shotgun (WGS) entry which is preliminary data.</text>
</comment>
<proteinExistence type="predicted"/>
<feature type="compositionally biased region" description="Polar residues" evidence="1">
    <location>
        <begin position="171"/>
        <end position="180"/>
    </location>
</feature>
<name>A0AAP0HV56_9MAGN</name>
<keyword evidence="3" id="KW-1185">Reference proteome</keyword>
<evidence type="ECO:0000256" key="1">
    <source>
        <dbReference type="SAM" id="MobiDB-lite"/>
    </source>
</evidence>
<sequence>MERDMVGVWKKNGGNELLINEYCNDMDEEENEEVFGNVLTESFVLPEALWWSPIFSLPDLLLDGSAPTIFFAAIDGTIALLKDQKIAYMVEGHKAFEGVSSSVIVQGVDLDAMLKMGNYKESMNSLPCGLRAAGQSIACKVWKDMKFEFAAETLFGLRVARLEYPMRNKAVTRSSGQPSPSARDWSLRSPKSSPLFAAP</sequence>
<protein>
    <submittedName>
        <fullName evidence="2">Uncharacterized protein</fullName>
    </submittedName>
</protein>
<reference evidence="2 3" key="1">
    <citation type="submission" date="2024-01" db="EMBL/GenBank/DDBJ databases">
        <title>Genome assemblies of Stephania.</title>
        <authorList>
            <person name="Yang L."/>
        </authorList>
    </citation>
    <scope>NUCLEOTIDE SEQUENCE [LARGE SCALE GENOMIC DNA]</scope>
    <source>
        <strain evidence="2">YNDBR</strain>
        <tissue evidence="2">Leaf</tissue>
    </source>
</reference>
<dbReference type="AlphaFoldDB" id="A0AAP0HV56"/>
<evidence type="ECO:0000313" key="2">
    <source>
        <dbReference type="EMBL" id="KAK9098772.1"/>
    </source>
</evidence>
<organism evidence="2 3">
    <name type="scientific">Stephania yunnanensis</name>
    <dbReference type="NCBI Taxonomy" id="152371"/>
    <lineage>
        <taxon>Eukaryota</taxon>
        <taxon>Viridiplantae</taxon>
        <taxon>Streptophyta</taxon>
        <taxon>Embryophyta</taxon>
        <taxon>Tracheophyta</taxon>
        <taxon>Spermatophyta</taxon>
        <taxon>Magnoliopsida</taxon>
        <taxon>Ranunculales</taxon>
        <taxon>Menispermaceae</taxon>
        <taxon>Menispermoideae</taxon>
        <taxon>Cissampelideae</taxon>
        <taxon>Stephania</taxon>
    </lineage>
</organism>
<evidence type="ECO:0000313" key="3">
    <source>
        <dbReference type="Proteomes" id="UP001420932"/>
    </source>
</evidence>
<dbReference type="Proteomes" id="UP001420932">
    <property type="component" value="Unassembled WGS sequence"/>
</dbReference>
<gene>
    <name evidence="2" type="ORF">Syun_025817</name>
</gene>
<feature type="region of interest" description="Disordered" evidence="1">
    <location>
        <begin position="171"/>
        <end position="199"/>
    </location>
</feature>
<dbReference type="EMBL" id="JBBNAF010000011">
    <property type="protein sequence ID" value="KAK9098772.1"/>
    <property type="molecule type" value="Genomic_DNA"/>
</dbReference>
<accession>A0AAP0HV56</accession>